<protein>
    <recommendedName>
        <fullName evidence="2">GmrSD restriction endonucleases C-terminal domain-containing protein</fullName>
    </recommendedName>
</protein>
<evidence type="ECO:0000256" key="1">
    <source>
        <dbReference type="SAM" id="Phobius"/>
    </source>
</evidence>
<keyword evidence="1" id="KW-0812">Transmembrane</keyword>
<dbReference type="InterPro" id="IPR011089">
    <property type="entry name" value="GmrSD_C"/>
</dbReference>
<dbReference type="PANTHER" id="PTHR24094:SF15">
    <property type="entry name" value="AMP-DEPENDENT SYNTHETASE_LIGASE DOMAIN-CONTAINING PROTEIN-RELATED"/>
    <property type="match status" value="1"/>
</dbReference>
<dbReference type="OrthoDB" id="5196645at2"/>
<feature type="domain" description="GmrSD restriction endonucleases C-terminal" evidence="2">
    <location>
        <begin position="119"/>
        <end position="226"/>
    </location>
</feature>
<gene>
    <name evidence="3" type="ORF">SAMN05421803_13435</name>
</gene>
<dbReference type="STRING" id="758803.SAMN05421803_13435"/>
<organism evidence="3 4">
    <name type="scientific">Nocardiopsis flavescens</name>
    <dbReference type="NCBI Taxonomy" id="758803"/>
    <lineage>
        <taxon>Bacteria</taxon>
        <taxon>Bacillati</taxon>
        <taxon>Actinomycetota</taxon>
        <taxon>Actinomycetes</taxon>
        <taxon>Streptosporangiales</taxon>
        <taxon>Nocardiopsidaceae</taxon>
        <taxon>Nocardiopsis</taxon>
    </lineage>
</organism>
<feature type="transmembrane region" description="Helical" evidence="1">
    <location>
        <begin position="12"/>
        <end position="29"/>
    </location>
</feature>
<dbReference type="AlphaFoldDB" id="A0A1M6VGZ9"/>
<name>A0A1M6VGZ9_9ACTN</name>
<keyword evidence="1" id="KW-1133">Transmembrane helix</keyword>
<dbReference type="Pfam" id="PF07510">
    <property type="entry name" value="GmrSD_C"/>
    <property type="match status" value="1"/>
</dbReference>
<dbReference type="EMBL" id="FQZK01000034">
    <property type="protein sequence ID" value="SHK80615.1"/>
    <property type="molecule type" value="Genomic_DNA"/>
</dbReference>
<evidence type="ECO:0000259" key="2">
    <source>
        <dbReference type="Pfam" id="PF07510"/>
    </source>
</evidence>
<reference evidence="3 4" key="1">
    <citation type="submission" date="2016-11" db="EMBL/GenBank/DDBJ databases">
        <authorList>
            <person name="Jaros S."/>
            <person name="Januszkiewicz K."/>
            <person name="Wedrychowicz H."/>
        </authorList>
    </citation>
    <scope>NUCLEOTIDE SEQUENCE [LARGE SCALE GENOMIC DNA]</scope>
    <source>
        <strain evidence="3 4">CGMCC 4.5723</strain>
    </source>
</reference>
<proteinExistence type="predicted"/>
<dbReference type="Proteomes" id="UP000184452">
    <property type="component" value="Unassembled WGS sequence"/>
</dbReference>
<evidence type="ECO:0000313" key="4">
    <source>
        <dbReference type="Proteomes" id="UP000184452"/>
    </source>
</evidence>
<keyword evidence="1" id="KW-0472">Membrane</keyword>
<keyword evidence="4" id="KW-1185">Reference proteome</keyword>
<dbReference type="PANTHER" id="PTHR24094">
    <property type="entry name" value="SECRETED PROTEIN"/>
    <property type="match status" value="1"/>
</dbReference>
<accession>A0A1M6VGZ9</accession>
<evidence type="ECO:0000313" key="3">
    <source>
        <dbReference type="EMBL" id="SHK80615.1"/>
    </source>
</evidence>
<dbReference type="RefSeq" id="WP_073384095.1">
    <property type="nucleotide sequence ID" value="NZ_FQZK01000034.1"/>
</dbReference>
<sequence length="232" mass="24991">MADKKSSSKLGGIVSAVVGAIVVAAFVLYQAGIIDLGLEDGAAGPDGGAPSPGGGASVEQARTMLDELRVEAEDDPPGYDRAVFPHWSSQDGCDTRQTVLERSGENVEMNEDCRAVSGSWYSAYDGETFTDQQDLDIDHMVPLKEGWRSGAHAWTTEKREEFANDLESSPQLWAVSASTNRSKSDSDPADWMPPLESAHCEYAAAWIEVKHVWDLSVDPDEEAALRGVLDGC</sequence>